<evidence type="ECO:0000256" key="7">
    <source>
        <dbReference type="PROSITE-ProRule" id="PRU00946"/>
    </source>
</evidence>
<keyword evidence="4 7" id="KW-0808">Transferase</keyword>
<protein>
    <recommendedName>
        <fullName evidence="2">Cap-specific mRNA (nucleoside-2'-O-)-methyltransferase 2</fullName>
        <ecNumber evidence="1">2.1.1.296</ecNumber>
    </recommendedName>
</protein>
<dbReference type="Proteomes" id="UP000639338">
    <property type="component" value="Unassembled WGS sequence"/>
</dbReference>
<dbReference type="InterPro" id="IPR029063">
    <property type="entry name" value="SAM-dependent_MTases_sf"/>
</dbReference>
<evidence type="ECO:0000313" key="10">
    <source>
        <dbReference type="Proteomes" id="UP000639338"/>
    </source>
</evidence>
<keyword evidence="5 7" id="KW-0949">S-adenosyl-L-methionine</keyword>
<feature type="binding site" evidence="7">
    <location>
        <position position="166"/>
    </location>
    <ligand>
        <name>S-adenosyl-L-methionine</name>
        <dbReference type="ChEBI" id="CHEBI:59789"/>
    </ligand>
</feature>
<organism evidence="9 10">
    <name type="scientific">Aphidius gifuensis</name>
    <name type="common">Parasitoid wasp</name>
    <dbReference type="NCBI Taxonomy" id="684658"/>
    <lineage>
        <taxon>Eukaryota</taxon>
        <taxon>Metazoa</taxon>
        <taxon>Ecdysozoa</taxon>
        <taxon>Arthropoda</taxon>
        <taxon>Hexapoda</taxon>
        <taxon>Insecta</taxon>
        <taxon>Pterygota</taxon>
        <taxon>Neoptera</taxon>
        <taxon>Endopterygota</taxon>
        <taxon>Hymenoptera</taxon>
        <taxon>Apocrita</taxon>
        <taxon>Ichneumonoidea</taxon>
        <taxon>Braconidae</taxon>
        <taxon>Aphidiinae</taxon>
        <taxon>Aphidius</taxon>
    </lineage>
</organism>
<dbReference type="PANTHER" id="PTHR16121:SF2">
    <property type="entry name" value="CAP-SPECIFIC MRNA (NUCLEOSIDE-2'-O-)-METHYLTRANSFERASE 2"/>
    <property type="match status" value="1"/>
</dbReference>
<evidence type="ECO:0000256" key="4">
    <source>
        <dbReference type="ARBA" id="ARBA00022679"/>
    </source>
</evidence>
<evidence type="ECO:0000256" key="5">
    <source>
        <dbReference type="ARBA" id="ARBA00022691"/>
    </source>
</evidence>
<dbReference type="GO" id="GO:0006370">
    <property type="term" value="P:7-methylguanosine mRNA capping"/>
    <property type="evidence" value="ECO:0007669"/>
    <property type="project" value="TreeGrafter"/>
</dbReference>
<dbReference type="GO" id="GO:0032259">
    <property type="term" value="P:methylation"/>
    <property type="evidence" value="ECO:0007669"/>
    <property type="project" value="UniProtKB-KW"/>
</dbReference>
<keyword evidence="10" id="KW-1185">Reference proteome</keyword>
<dbReference type="GO" id="GO:0005634">
    <property type="term" value="C:nucleus"/>
    <property type="evidence" value="ECO:0007669"/>
    <property type="project" value="UniProtKB-ARBA"/>
</dbReference>
<dbReference type="OrthoDB" id="333024at2759"/>
<comment type="catalytic activity">
    <reaction evidence="6">
        <text>a 5'-end (N(7)-methyl 5'-triphosphoguanosine)-(2'-O-methyl-ribonucleoside)-(ribonucleotide) in mRNA + S-adenosyl-L-methionine = a 5'-end (N(7)-methyl 5'-triphosphoguanosine)-(2'-O-methyl-ribonucleoside)-(2'-O-methyl-ribonucleotide) in mRNA + S-adenosyl-L-homocysteine + H(+)</text>
        <dbReference type="Rhea" id="RHEA:67024"/>
        <dbReference type="Rhea" id="RHEA-COMP:17169"/>
        <dbReference type="Rhea" id="RHEA-COMP:17170"/>
        <dbReference type="ChEBI" id="CHEBI:15378"/>
        <dbReference type="ChEBI" id="CHEBI:57856"/>
        <dbReference type="ChEBI" id="CHEBI:59789"/>
        <dbReference type="ChEBI" id="CHEBI:167612"/>
        <dbReference type="ChEBI" id="CHEBI:167614"/>
        <dbReference type="EC" id="2.1.1.296"/>
    </reaction>
</comment>
<reference evidence="9 10" key="1">
    <citation type="submission" date="2020-08" db="EMBL/GenBank/DDBJ databases">
        <title>Aphidius gifuensis genome sequencing and assembly.</title>
        <authorList>
            <person name="Du Z."/>
        </authorList>
    </citation>
    <scope>NUCLEOTIDE SEQUENCE [LARGE SCALE GENOMIC DNA]</scope>
    <source>
        <strain evidence="9">YNYX2018</strain>
        <tissue evidence="9">Adults</tissue>
    </source>
</reference>
<dbReference type="GO" id="GO:0005737">
    <property type="term" value="C:cytoplasm"/>
    <property type="evidence" value="ECO:0007669"/>
    <property type="project" value="TreeGrafter"/>
</dbReference>
<dbReference type="Gene3D" id="3.40.50.12760">
    <property type="match status" value="1"/>
</dbReference>
<keyword evidence="3 7" id="KW-0489">Methyltransferase</keyword>
<sequence length="701" mass="82913">MDNKKIDSKKRHLSPEKQQMYYKQLNYPRSWKNFDRPSATVSITVNKLFTKYYELIIDNDNYKLPLCDNMFIEEPWEINDLKLIKKNLNEMKSRLNDYNLMEWQYHTRKRNQAGDVQWRLRRDISPEFLTQAWCKFYENVSSFPLVPDVSISNEKFKSLHLCEAPGAFIASLNHWLKLNSPNIKWNWIGTTLNPHYEGNSLSTMIKDDRFILHTMNNWYFGVDNTGDLMKLNNLDGLIERVGDDVMLVTADGSINCMDSPDEQELVVSHLHYCETIAALNILNIGGSYLLKLFTIFEHQTICLIYLLSCTFKRIIFNKPVTSKEGNSEIYLICLDFKGQNFISLYINKLRYYYEKQSKFTMFRLQDIPNSFLQQLIQISEFFKSHQCEVISNNIRTFKTNDNDWEIKKIRRSVADNFIRIYKLNKLDNEKQIIGNNVAQSHCETLDSKFSHESYNNRKKKEYISPIQRLTIISEELHSIITSDEIQFNYQFTDKLEDIKITLGLSYEIIQSSRFCITKLLKAFNSTFEIQKELSIVIDYPFIEQTNKYIEENKNDDTKFLLFQYTTMANNNLIIKNLYDTLKTLKKNNELILIGYSLLSQFNVGLLYLLAHTFDNIIMKTNDYLGCIIKLSNFNNNEYIIDYFKIIFDTSNSIEQNKQTILSVVPIKELCDCKMYHSLMQINHWIIKKFIEHNLIHAKKLY</sequence>
<dbReference type="AlphaFoldDB" id="A0A834Y3D9"/>
<evidence type="ECO:0000256" key="3">
    <source>
        <dbReference type="ARBA" id="ARBA00022603"/>
    </source>
</evidence>
<dbReference type="Pfam" id="PF01728">
    <property type="entry name" value="FtsJ"/>
    <property type="match status" value="1"/>
</dbReference>
<feature type="binding site" evidence="7">
    <location>
        <position position="185"/>
    </location>
    <ligand>
        <name>S-adenosyl-L-methionine</name>
        <dbReference type="ChEBI" id="CHEBI:59789"/>
    </ligand>
</feature>
<evidence type="ECO:0000256" key="1">
    <source>
        <dbReference type="ARBA" id="ARBA00012770"/>
    </source>
</evidence>
<feature type="binding site" evidence="7">
    <location>
        <position position="251"/>
    </location>
    <ligand>
        <name>S-adenosyl-L-methionine</name>
        <dbReference type="ChEBI" id="CHEBI:59789"/>
    </ligand>
</feature>
<dbReference type="InterPro" id="IPR050851">
    <property type="entry name" value="mRNA_Cap_2O-Ribose_MeTrfase"/>
</dbReference>
<dbReference type="EC" id="2.1.1.296" evidence="1"/>
<evidence type="ECO:0000256" key="6">
    <source>
        <dbReference type="ARBA" id="ARBA00049477"/>
    </source>
</evidence>
<dbReference type="GO" id="GO:0120550">
    <property type="term" value="F:methyltransferase cap2 activity"/>
    <property type="evidence" value="ECO:0007669"/>
    <property type="project" value="UniProtKB-EC"/>
</dbReference>
<dbReference type="SUPFAM" id="SSF53335">
    <property type="entry name" value="S-adenosyl-L-methionine-dependent methyltransferases"/>
    <property type="match status" value="1"/>
</dbReference>
<dbReference type="PROSITE" id="PS51614">
    <property type="entry name" value="SAM_MT_ADRIFT"/>
    <property type="match status" value="1"/>
</dbReference>
<accession>A0A834Y3D9</accession>
<dbReference type="InterPro" id="IPR025807">
    <property type="entry name" value="Adrift-typ_MeTrfase"/>
</dbReference>
<dbReference type="PANTHER" id="PTHR16121">
    <property type="entry name" value="CAP-SPECIFIC MRNA (NUCLEOSIDE-2'-O-)-METHYLTRANSFERASE 1-RELATED"/>
    <property type="match status" value="1"/>
</dbReference>
<feature type="active site" description="Proton acceptor" evidence="7">
    <location>
        <position position="291"/>
    </location>
</feature>
<dbReference type="GO" id="GO:0004483">
    <property type="term" value="F:methyltransferase cap1 activity"/>
    <property type="evidence" value="ECO:0007669"/>
    <property type="project" value="TreeGrafter"/>
</dbReference>
<gene>
    <name evidence="9" type="ORF">HCN44_005558</name>
</gene>
<evidence type="ECO:0000256" key="2">
    <source>
        <dbReference type="ARBA" id="ARBA00021134"/>
    </source>
</evidence>
<dbReference type="EMBL" id="JACMRX010000001">
    <property type="protein sequence ID" value="KAF7997281.1"/>
    <property type="molecule type" value="Genomic_DNA"/>
</dbReference>
<feature type="domain" description="Adrift-type SAM-dependent 2'-O-MTase" evidence="8">
    <location>
        <begin position="127"/>
        <end position="338"/>
    </location>
</feature>
<comment type="caution">
    <text evidence="9">The sequence shown here is derived from an EMBL/GenBank/DDBJ whole genome shotgun (WGS) entry which is preliminary data.</text>
</comment>
<dbReference type="InterPro" id="IPR002877">
    <property type="entry name" value="RNA_MeTrfase_FtsJ_dom"/>
</dbReference>
<evidence type="ECO:0000259" key="8">
    <source>
        <dbReference type="PROSITE" id="PS51614"/>
    </source>
</evidence>
<name>A0A834Y3D9_APHGI</name>
<proteinExistence type="predicted"/>
<evidence type="ECO:0000313" key="9">
    <source>
        <dbReference type="EMBL" id="KAF7997281.1"/>
    </source>
</evidence>